<dbReference type="InParanoid" id="A0A2G5CHK5"/>
<organism evidence="4 5">
    <name type="scientific">Aquilegia coerulea</name>
    <name type="common">Rocky mountain columbine</name>
    <dbReference type="NCBI Taxonomy" id="218851"/>
    <lineage>
        <taxon>Eukaryota</taxon>
        <taxon>Viridiplantae</taxon>
        <taxon>Streptophyta</taxon>
        <taxon>Embryophyta</taxon>
        <taxon>Tracheophyta</taxon>
        <taxon>Spermatophyta</taxon>
        <taxon>Magnoliopsida</taxon>
        <taxon>Ranunculales</taxon>
        <taxon>Ranunculaceae</taxon>
        <taxon>Thalictroideae</taxon>
        <taxon>Aquilegia</taxon>
    </lineage>
</organism>
<dbReference type="SUPFAM" id="SSF53448">
    <property type="entry name" value="Nucleotide-diphospho-sugar transferases"/>
    <property type="match status" value="1"/>
</dbReference>
<reference evidence="4 5" key="1">
    <citation type="submission" date="2017-09" db="EMBL/GenBank/DDBJ databases">
        <title>WGS assembly of Aquilegia coerulea Goldsmith.</title>
        <authorList>
            <person name="Hodges S."/>
            <person name="Kramer E."/>
            <person name="Nordborg M."/>
            <person name="Tomkins J."/>
            <person name="Borevitz J."/>
            <person name="Derieg N."/>
            <person name="Yan J."/>
            <person name="Mihaltcheva S."/>
            <person name="Hayes R.D."/>
            <person name="Rokhsar D."/>
        </authorList>
    </citation>
    <scope>NUCLEOTIDE SEQUENCE [LARGE SCALE GENOMIC DNA]</scope>
    <source>
        <strain evidence="5">cv. Goldsmith</strain>
    </source>
</reference>
<dbReference type="InterPro" id="IPR029044">
    <property type="entry name" value="Nucleotide-diphossugar_trans"/>
</dbReference>
<keyword evidence="1" id="KW-0328">Glycosyltransferase</keyword>
<dbReference type="Proteomes" id="UP000230069">
    <property type="component" value="Unassembled WGS sequence"/>
</dbReference>
<keyword evidence="1" id="KW-0808">Transferase</keyword>
<evidence type="ECO:0000256" key="2">
    <source>
        <dbReference type="ARBA" id="ARBA00023211"/>
    </source>
</evidence>
<dbReference type="AlphaFoldDB" id="A0A2G5CHK5"/>
<gene>
    <name evidence="4" type="ORF">AQUCO_05400101v1</name>
</gene>
<name>A0A2G5CHK5_AQUCA</name>
<evidence type="ECO:0000256" key="1">
    <source>
        <dbReference type="ARBA" id="ARBA00022676"/>
    </source>
</evidence>
<proteinExistence type="inferred from homology"/>
<dbReference type="OrthoDB" id="2014201at2759"/>
<accession>A0A2G5CHK5</accession>
<dbReference type="PANTHER" id="PTHR11183">
    <property type="entry name" value="GLYCOGENIN SUBFAMILY MEMBER"/>
    <property type="match status" value="1"/>
</dbReference>
<comment type="similarity">
    <text evidence="3">Belongs to the glycosyltransferase 8 family.</text>
</comment>
<dbReference type="GO" id="GO:0016757">
    <property type="term" value="F:glycosyltransferase activity"/>
    <property type="evidence" value="ECO:0007669"/>
    <property type="project" value="UniProtKB-KW"/>
</dbReference>
<keyword evidence="2" id="KW-0464">Manganese</keyword>
<dbReference type="EC" id="2.4.1.-" evidence="3"/>
<keyword evidence="5" id="KW-1185">Reference proteome</keyword>
<evidence type="ECO:0000313" key="4">
    <source>
        <dbReference type="EMBL" id="PIA30764.1"/>
    </source>
</evidence>
<dbReference type="Gene3D" id="3.90.550.10">
    <property type="entry name" value="Spore Coat Polysaccharide Biosynthesis Protein SpsA, Chain A"/>
    <property type="match status" value="1"/>
</dbReference>
<dbReference type="Pfam" id="PF01501">
    <property type="entry name" value="Glyco_transf_8"/>
    <property type="match status" value="1"/>
</dbReference>
<dbReference type="CDD" id="cd02537">
    <property type="entry name" value="GT8_Glycogenin"/>
    <property type="match status" value="1"/>
</dbReference>
<protein>
    <recommendedName>
        <fullName evidence="3">Hexosyltransferase</fullName>
        <ecNumber evidence="3">2.4.1.-</ecNumber>
    </recommendedName>
</protein>
<dbReference type="InterPro" id="IPR050587">
    <property type="entry name" value="GNT1/Glycosyltrans_8"/>
</dbReference>
<evidence type="ECO:0000256" key="3">
    <source>
        <dbReference type="RuleBase" id="RU362027"/>
    </source>
</evidence>
<dbReference type="FunCoup" id="A0A2G5CHK5">
    <property type="interactions" value="55"/>
</dbReference>
<dbReference type="InterPro" id="IPR002495">
    <property type="entry name" value="Glyco_trans_8"/>
</dbReference>
<sequence>MHVQEVVEQWTGLGTRTTMVHFDSVPKDRRWEDYFPEWIDEDEKWNAPKCPEIPMPRFESYGEFNLIVVKVPCGNDDQVKGQGVRDVFRLQVNLVVANLVVNNGDDDQNVFIVFIGLCGPMMEIFRCDDLVRHEEEFWIYKPDLRRLKQKVSMPVGSCQLAVSHKKQGEGKVTYDFSKLSEPIDHPREAYVTILHSSEAYVCGAIVLAQSIIQSNTTKDLVLLADKSISKKSRQALKAAGWKIKIIERIRSLHAKRDAYNEWNYSKLRIWQLIAYDKIIFVDSDLIIVKNIDKFFAYPQLSAIGNDQVLFNSGIMLVEPSECVFKRLMKEMYTLTSYNGGDQGFLNEAFTWWHRWPKKLNFLKVFKGVSNKRHKVPKSVYSIHYLGLKPWMCYRDYDCNWDMLDHNRYASDSAHWRWWQVYDAMPRKLHSFCGLSKSMDARIKKWRRRAEIASLPDRHYLIKVKDPRQHYCYGASCGSVTYKRARVKSDP</sequence>
<dbReference type="STRING" id="218851.A0A2G5CHK5"/>
<evidence type="ECO:0000313" key="5">
    <source>
        <dbReference type="Proteomes" id="UP000230069"/>
    </source>
</evidence>
<dbReference type="EMBL" id="KZ305071">
    <property type="protein sequence ID" value="PIA30764.1"/>
    <property type="molecule type" value="Genomic_DNA"/>
</dbReference>